<dbReference type="AlphaFoldDB" id="A0A0D7A2Z6"/>
<name>A0A0D7A2Z6_9AGAR</name>
<keyword evidence="6" id="KW-0813">Transport</keyword>
<dbReference type="GO" id="GO:0005737">
    <property type="term" value="C:cytoplasm"/>
    <property type="evidence" value="ECO:0007669"/>
    <property type="project" value="UniProtKB-SubCell"/>
</dbReference>
<comment type="function">
    <text evidence="1">Functions as an U snRNP-specific nuclear import adapter. Involved in the trimethylguanosine (m3G)-cap-dependent nuclear import of U snRNPs. Binds specifically to the terminal m3G-cap U snRNAs.</text>
</comment>
<keyword evidence="9" id="KW-0539">Nucleus</keyword>
<dbReference type="Gene3D" id="3.30.470.30">
    <property type="entry name" value="DNA ligase/mRNA capping enzyme"/>
    <property type="match status" value="1"/>
</dbReference>
<feature type="compositionally biased region" description="Basic and acidic residues" evidence="10">
    <location>
        <begin position="14"/>
        <end position="32"/>
    </location>
</feature>
<keyword evidence="7" id="KW-0963">Cytoplasm</keyword>
<feature type="domain" description="Snurportin-1 N-terminal" evidence="11">
    <location>
        <begin position="12"/>
        <end position="39"/>
    </location>
</feature>
<evidence type="ECO:0000259" key="11">
    <source>
        <dbReference type="Pfam" id="PF11538"/>
    </source>
</evidence>
<dbReference type="GO" id="GO:0061015">
    <property type="term" value="P:snRNA import into nucleus"/>
    <property type="evidence" value="ECO:0007669"/>
    <property type="project" value="InterPro"/>
</dbReference>
<dbReference type="InterPro" id="IPR047857">
    <property type="entry name" value="Snurportin1_C"/>
</dbReference>
<evidence type="ECO:0000256" key="4">
    <source>
        <dbReference type="ARBA" id="ARBA00007540"/>
    </source>
</evidence>
<dbReference type="InterPro" id="IPR024721">
    <property type="entry name" value="Snurportin-1_N"/>
</dbReference>
<feature type="region of interest" description="Disordered" evidence="10">
    <location>
        <begin position="86"/>
        <end position="121"/>
    </location>
</feature>
<dbReference type="Pfam" id="PF11538">
    <property type="entry name" value="Snurportin1"/>
    <property type="match status" value="1"/>
</dbReference>
<organism evidence="13 14">
    <name type="scientific">Fistulina hepatica ATCC 64428</name>
    <dbReference type="NCBI Taxonomy" id="1128425"/>
    <lineage>
        <taxon>Eukaryota</taxon>
        <taxon>Fungi</taxon>
        <taxon>Dikarya</taxon>
        <taxon>Basidiomycota</taxon>
        <taxon>Agaricomycotina</taxon>
        <taxon>Agaricomycetes</taxon>
        <taxon>Agaricomycetidae</taxon>
        <taxon>Agaricales</taxon>
        <taxon>Fistulinaceae</taxon>
        <taxon>Fistulina</taxon>
    </lineage>
</organism>
<feature type="compositionally biased region" description="Polar residues" evidence="10">
    <location>
        <begin position="86"/>
        <end position="97"/>
    </location>
</feature>
<evidence type="ECO:0000259" key="12">
    <source>
        <dbReference type="Pfam" id="PF21974"/>
    </source>
</evidence>
<evidence type="ECO:0000256" key="3">
    <source>
        <dbReference type="ARBA" id="ARBA00004496"/>
    </source>
</evidence>
<dbReference type="GO" id="GO:0003723">
    <property type="term" value="F:RNA binding"/>
    <property type="evidence" value="ECO:0007669"/>
    <property type="project" value="UniProtKB-KW"/>
</dbReference>
<dbReference type="GO" id="GO:0005634">
    <property type="term" value="C:nucleus"/>
    <property type="evidence" value="ECO:0007669"/>
    <property type="project" value="UniProtKB-SubCell"/>
</dbReference>
<dbReference type="Pfam" id="PF21974">
    <property type="entry name" value="SPN1_m3Gcap_bd"/>
    <property type="match status" value="1"/>
</dbReference>
<dbReference type="PANTHER" id="PTHR13403:SF6">
    <property type="entry name" value="SNURPORTIN-1"/>
    <property type="match status" value="1"/>
</dbReference>
<dbReference type="SUPFAM" id="SSF56091">
    <property type="entry name" value="DNA ligase/mRNA capping enzyme, catalytic domain"/>
    <property type="match status" value="1"/>
</dbReference>
<comment type="similarity">
    <text evidence="4">Belongs to the snurportin family.</text>
</comment>
<evidence type="ECO:0000256" key="10">
    <source>
        <dbReference type="SAM" id="MobiDB-lite"/>
    </source>
</evidence>
<dbReference type="InterPro" id="IPR017336">
    <property type="entry name" value="Snurportin-1"/>
</dbReference>
<gene>
    <name evidence="13" type="ORF">FISHEDRAFT_20428</name>
</gene>
<evidence type="ECO:0000256" key="6">
    <source>
        <dbReference type="ARBA" id="ARBA00022448"/>
    </source>
</evidence>
<reference evidence="13 14" key="1">
    <citation type="journal article" date="2015" name="Fungal Genet. Biol.">
        <title>Evolution of novel wood decay mechanisms in Agaricales revealed by the genome sequences of Fistulina hepatica and Cylindrobasidium torrendii.</title>
        <authorList>
            <person name="Floudas D."/>
            <person name="Held B.W."/>
            <person name="Riley R."/>
            <person name="Nagy L.G."/>
            <person name="Koehler G."/>
            <person name="Ransdell A.S."/>
            <person name="Younus H."/>
            <person name="Chow J."/>
            <person name="Chiniquy J."/>
            <person name="Lipzen A."/>
            <person name="Tritt A."/>
            <person name="Sun H."/>
            <person name="Haridas S."/>
            <person name="LaButti K."/>
            <person name="Ohm R.A."/>
            <person name="Kues U."/>
            <person name="Blanchette R.A."/>
            <person name="Grigoriev I.V."/>
            <person name="Minto R.E."/>
            <person name="Hibbett D.S."/>
        </authorList>
    </citation>
    <scope>NUCLEOTIDE SEQUENCE [LARGE SCALE GENOMIC DNA]</scope>
    <source>
        <strain evidence="13 14">ATCC 64428</strain>
    </source>
</reference>
<evidence type="ECO:0000256" key="9">
    <source>
        <dbReference type="ARBA" id="ARBA00023242"/>
    </source>
</evidence>
<keyword evidence="14" id="KW-1185">Reference proteome</keyword>
<evidence type="ECO:0000256" key="8">
    <source>
        <dbReference type="ARBA" id="ARBA00022884"/>
    </source>
</evidence>
<sequence length="380" mass="42079">RKVSFKMPPMDAARSQESRRTRALEEQKKRRAEKIDAVRMQLESFANLNINDDDADEDIDADDTEHIVREGISAFAPLLDVVPETSATIDVPTSPQASSRSRRRKKRNSADKKSRESRPNPKWADKCMYAELLEMSSDAAWALDALPSDLDTAWVAVAPVPRGKRCLAVTHQSSGIAGQVPNTTLRSRLLGKSLIPPFPSPLPPSTVLDCILDEHWRENGILHILDVLKWKGQDIADCETPFRFWWRDTRLAETCPCLAATTDFPTPDSSPSSFSSTSPLFAHPTSFVPVPYHPTTTLPTLLTDIIPAARSQRAIPFPVIHASDSYAITAARVPAPTLRIAHVQSDGLLLYVAEAMYESGTTPLSLWVPSNSFNPDEHSH</sequence>
<dbReference type="PANTHER" id="PTHR13403">
    <property type="entry name" value="SNURPORTIN1 RNUT1 PROTEIN RNA, U TRANSPORTER 1"/>
    <property type="match status" value="1"/>
</dbReference>
<evidence type="ECO:0000256" key="1">
    <source>
        <dbReference type="ARBA" id="ARBA00003975"/>
    </source>
</evidence>
<feature type="non-terminal residue" evidence="13">
    <location>
        <position position="1"/>
    </location>
</feature>
<feature type="non-terminal residue" evidence="13">
    <location>
        <position position="380"/>
    </location>
</feature>
<protein>
    <recommendedName>
        <fullName evidence="5">Snurportin-1</fullName>
    </recommendedName>
</protein>
<evidence type="ECO:0000313" key="14">
    <source>
        <dbReference type="Proteomes" id="UP000054144"/>
    </source>
</evidence>
<evidence type="ECO:0000256" key="2">
    <source>
        <dbReference type="ARBA" id="ARBA00004123"/>
    </source>
</evidence>
<feature type="compositionally biased region" description="Basic and acidic residues" evidence="10">
    <location>
        <begin position="108"/>
        <end position="121"/>
    </location>
</feature>
<proteinExistence type="inferred from homology"/>
<accession>A0A0D7A2Z6</accession>
<evidence type="ECO:0000313" key="13">
    <source>
        <dbReference type="EMBL" id="KIY45105.1"/>
    </source>
</evidence>
<dbReference type="EMBL" id="KN882062">
    <property type="protein sequence ID" value="KIY45105.1"/>
    <property type="molecule type" value="Genomic_DNA"/>
</dbReference>
<feature type="domain" description="Snurportin-1 m3G cap-binding" evidence="12">
    <location>
        <begin position="141"/>
        <end position="254"/>
    </location>
</feature>
<evidence type="ECO:0000256" key="7">
    <source>
        <dbReference type="ARBA" id="ARBA00022490"/>
    </source>
</evidence>
<feature type="region of interest" description="Disordered" evidence="10">
    <location>
        <begin position="1"/>
        <end position="32"/>
    </location>
</feature>
<dbReference type="OrthoDB" id="10003593at2759"/>
<dbReference type="Proteomes" id="UP000054144">
    <property type="component" value="Unassembled WGS sequence"/>
</dbReference>
<keyword evidence="8" id="KW-0694">RNA-binding</keyword>
<evidence type="ECO:0000256" key="5">
    <source>
        <dbReference type="ARBA" id="ARBA00016034"/>
    </source>
</evidence>
<comment type="subcellular location">
    <subcellularLocation>
        <location evidence="3">Cytoplasm</location>
    </subcellularLocation>
    <subcellularLocation>
        <location evidence="2">Nucleus</location>
    </subcellularLocation>
</comment>